<dbReference type="Proteomes" id="UP000019140">
    <property type="component" value="Unassembled WGS sequence"/>
</dbReference>
<gene>
    <name evidence="1" type="ORF">ETSY2_44965</name>
</gene>
<reference evidence="1 2" key="1">
    <citation type="journal article" date="2014" name="Nature">
        <title>An environmental bacterial taxon with a large and distinct metabolic repertoire.</title>
        <authorList>
            <person name="Wilson M.C."/>
            <person name="Mori T."/>
            <person name="Ruckert C."/>
            <person name="Uria A.R."/>
            <person name="Helf M.J."/>
            <person name="Takada K."/>
            <person name="Gernert C."/>
            <person name="Steffens U.A."/>
            <person name="Heycke N."/>
            <person name="Schmitt S."/>
            <person name="Rinke C."/>
            <person name="Helfrich E.J."/>
            <person name="Brachmann A.O."/>
            <person name="Gurgui C."/>
            <person name="Wakimoto T."/>
            <person name="Kracht M."/>
            <person name="Crusemann M."/>
            <person name="Hentschel U."/>
            <person name="Abe I."/>
            <person name="Matsunaga S."/>
            <person name="Kalinowski J."/>
            <person name="Takeyama H."/>
            <person name="Piel J."/>
        </authorList>
    </citation>
    <scope>NUCLEOTIDE SEQUENCE [LARGE SCALE GENOMIC DNA]</scope>
    <source>
        <strain evidence="2">TSY2</strain>
    </source>
</reference>
<name>W4LIR9_9BACT</name>
<organism evidence="1 2">
    <name type="scientific">Candidatus Entotheonella gemina</name>
    <dbReference type="NCBI Taxonomy" id="1429439"/>
    <lineage>
        <taxon>Bacteria</taxon>
        <taxon>Pseudomonadati</taxon>
        <taxon>Nitrospinota/Tectimicrobiota group</taxon>
        <taxon>Candidatus Tectimicrobiota</taxon>
        <taxon>Candidatus Entotheonellia</taxon>
        <taxon>Candidatus Entotheonellales</taxon>
        <taxon>Candidatus Entotheonellaceae</taxon>
        <taxon>Candidatus Entotheonella</taxon>
    </lineage>
</organism>
<dbReference type="EMBL" id="AZHX01002084">
    <property type="protein sequence ID" value="ETW97236.1"/>
    <property type="molecule type" value="Genomic_DNA"/>
</dbReference>
<accession>W4LIR9</accession>
<sequence>MPYSQYTPEEVARRGEELYEQHIRAQVEAENQGKFLVVDIETGAYEIDADDLTATKRILGKRPEAVLYGLRIGSPTAYRLGGHFTVEQL</sequence>
<dbReference type="HOGENOM" id="CLU_165471_1_0_7"/>
<proteinExistence type="predicted"/>
<evidence type="ECO:0000313" key="2">
    <source>
        <dbReference type="Proteomes" id="UP000019140"/>
    </source>
</evidence>
<evidence type="ECO:0000313" key="1">
    <source>
        <dbReference type="EMBL" id="ETW97236.1"/>
    </source>
</evidence>
<comment type="caution">
    <text evidence="1">The sequence shown here is derived from an EMBL/GenBank/DDBJ whole genome shotgun (WGS) entry which is preliminary data.</text>
</comment>
<keyword evidence="2" id="KW-1185">Reference proteome</keyword>
<dbReference type="AlphaFoldDB" id="W4LIR9"/>
<protein>
    <submittedName>
        <fullName evidence="1">Uncharacterized protein</fullName>
    </submittedName>
</protein>